<organism evidence="1 2">
    <name type="scientific">Marivita lacus</name>
    <dbReference type="NCBI Taxonomy" id="1323742"/>
    <lineage>
        <taxon>Bacteria</taxon>
        <taxon>Pseudomonadati</taxon>
        <taxon>Pseudomonadota</taxon>
        <taxon>Alphaproteobacteria</taxon>
        <taxon>Rhodobacterales</taxon>
        <taxon>Roseobacteraceae</taxon>
        <taxon>Marivita</taxon>
    </lineage>
</organism>
<keyword evidence="2" id="KW-1185">Reference proteome</keyword>
<dbReference type="Proteomes" id="UP000645462">
    <property type="component" value="Unassembled WGS sequence"/>
</dbReference>
<proteinExistence type="predicted"/>
<dbReference type="RefSeq" id="WP_188481241.1">
    <property type="nucleotide sequence ID" value="NZ_BMFC01000002.1"/>
</dbReference>
<protein>
    <submittedName>
        <fullName evidence="1">Uncharacterized protein</fullName>
    </submittedName>
</protein>
<sequence length="256" mass="27450">MEVSSFELIYKPQSPVGAADRVLQGYFLNITNLEDVELRFSLSFVTSSVSDPDRSLFNNTVAFVDTANSNNTSASLSGGLTSSVFTLNPTITIAPNETAKVALLPSDPFPVAVLPANFEARGYVRLRLPANIRFSFPGGITFEPQLDRPARVLLTPQNRATYLDANGVINDQTQSSLPTASGGALAEITPETGFVFRPPLIAESLREIPNLDSLDLSERDIATMLAVLPASGVDFKDINAALKEAGIGMALESRKT</sequence>
<comment type="caution">
    <text evidence="1">The sequence shown here is derived from an EMBL/GenBank/DDBJ whole genome shotgun (WGS) entry which is preliminary data.</text>
</comment>
<evidence type="ECO:0000313" key="2">
    <source>
        <dbReference type="Proteomes" id="UP000645462"/>
    </source>
</evidence>
<accession>A0ABQ1KIJ8</accession>
<evidence type="ECO:0000313" key="1">
    <source>
        <dbReference type="EMBL" id="GGB98233.1"/>
    </source>
</evidence>
<reference evidence="2" key="1">
    <citation type="journal article" date="2019" name="Int. J. Syst. Evol. Microbiol.">
        <title>The Global Catalogue of Microorganisms (GCM) 10K type strain sequencing project: providing services to taxonomists for standard genome sequencing and annotation.</title>
        <authorList>
            <consortium name="The Broad Institute Genomics Platform"/>
            <consortium name="The Broad Institute Genome Sequencing Center for Infectious Disease"/>
            <person name="Wu L."/>
            <person name="Ma J."/>
        </authorList>
    </citation>
    <scope>NUCLEOTIDE SEQUENCE [LARGE SCALE GENOMIC DNA]</scope>
    <source>
        <strain evidence="2">CGMCC 1.12478</strain>
    </source>
</reference>
<name>A0ABQ1KIJ8_9RHOB</name>
<dbReference type="EMBL" id="BMFC01000002">
    <property type="protein sequence ID" value="GGB98233.1"/>
    <property type="molecule type" value="Genomic_DNA"/>
</dbReference>
<gene>
    <name evidence="1" type="ORF">GCM10011363_13580</name>
</gene>